<sequence>MSSFIGIFLHAVGGLCAGSFYAPIKKIETWSWESSWLVMGLFAWLIVPLAVAGVTVSGLTQSLSLAPDQAIAMTFLFGFIWGAGGPIFNLTMRYLGVSLGMTVSLGSGAAFGTLIPPLVDGSMPSLLQSTSGQLTLFGVMICLLGIGMAGYAGHLRDRSQRNTTGEGFKSMKGIVITFLSGPIGACFAYGLAAGQPIAAEAQALGTAPLWQNNAVLIVLLLGGLLSNALLCLYYNFRNKTSREYFKKIPTTRKNYLLASLGGSIWYLQFMFYGMGSSFLEERFHFASWTVHMSFIILFGNLWGLYFKEWAGVAKSTKRWLISGLLLLITATVIIAWGGQTH</sequence>
<keyword evidence="1" id="KW-0813">Transport</keyword>
<evidence type="ECO:0000256" key="9">
    <source>
        <dbReference type="SAM" id="Phobius"/>
    </source>
</evidence>
<dbReference type="Pfam" id="PF06379">
    <property type="entry name" value="RhaT"/>
    <property type="match status" value="1"/>
</dbReference>
<evidence type="ECO:0000313" key="10">
    <source>
        <dbReference type="EMBL" id="BDC99720.1"/>
    </source>
</evidence>
<feature type="transmembrane region" description="Helical" evidence="9">
    <location>
        <begin position="174"/>
        <end position="194"/>
    </location>
</feature>
<evidence type="ECO:0000256" key="1">
    <source>
        <dbReference type="ARBA" id="ARBA00022448"/>
    </source>
</evidence>
<feature type="transmembrane region" description="Helical" evidence="9">
    <location>
        <begin position="285"/>
        <end position="306"/>
    </location>
</feature>
<feature type="transmembrane region" description="Helical" evidence="9">
    <location>
        <begin position="6"/>
        <end position="24"/>
    </location>
</feature>
<dbReference type="InterPro" id="IPR004673">
    <property type="entry name" value="L-rhamnose-proton_sym_RhaT"/>
</dbReference>
<keyword evidence="6" id="KW-0769">Symport</keyword>
<evidence type="ECO:0000256" key="3">
    <source>
        <dbReference type="ARBA" id="ARBA00022519"/>
    </source>
</evidence>
<evidence type="ECO:0000256" key="7">
    <source>
        <dbReference type="ARBA" id="ARBA00022989"/>
    </source>
</evidence>
<evidence type="ECO:0000313" key="11">
    <source>
        <dbReference type="Proteomes" id="UP001354989"/>
    </source>
</evidence>
<accession>A0ABN6L9P2</accession>
<feature type="transmembrane region" description="Helical" evidence="9">
    <location>
        <begin position="36"/>
        <end position="58"/>
    </location>
</feature>
<dbReference type="Proteomes" id="UP001354989">
    <property type="component" value="Chromosome"/>
</dbReference>
<keyword evidence="11" id="KW-1185">Reference proteome</keyword>
<feature type="transmembrane region" description="Helical" evidence="9">
    <location>
        <begin position="214"/>
        <end position="234"/>
    </location>
</feature>
<evidence type="ECO:0000256" key="4">
    <source>
        <dbReference type="ARBA" id="ARBA00022597"/>
    </source>
</evidence>
<feature type="transmembrane region" description="Helical" evidence="9">
    <location>
        <begin position="135"/>
        <end position="153"/>
    </location>
</feature>
<protein>
    <submittedName>
        <fullName evidence="10">Sugar:proton symporter</fullName>
    </submittedName>
</protein>
<name>A0ABN6L9P2_9BACT</name>
<dbReference type="RefSeq" id="WP_338396968.1">
    <property type="nucleotide sequence ID" value="NZ_AP025292.1"/>
</dbReference>
<keyword evidence="7 9" id="KW-1133">Transmembrane helix</keyword>
<keyword evidence="4" id="KW-0762">Sugar transport</keyword>
<keyword evidence="3" id="KW-0997">Cell inner membrane</keyword>
<feature type="transmembrane region" description="Helical" evidence="9">
    <location>
        <begin position="318"/>
        <end position="338"/>
    </location>
</feature>
<gene>
    <name evidence="10" type="ORF">PEPS_20010</name>
</gene>
<keyword evidence="5 9" id="KW-0812">Transmembrane</keyword>
<reference evidence="10 11" key="1">
    <citation type="submission" date="2021-12" db="EMBL/GenBank/DDBJ databases">
        <title>Genome sequencing of bacteria with rrn-lacking chromosome and rrn-plasmid.</title>
        <authorList>
            <person name="Anda M."/>
            <person name="Iwasaki W."/>
        </authorList>
    </citation>
    <scope>NUCLEOTIDE SEQUENCE [LARGE SCALE GENOMIC DNA]</scope>
    <source>
        <strain evidence="10 11">NBRC 101262</strain>
    </source>
</reference>
<evidence type="ECO:0000256" key="8">
    <source>
        <dbReference type="ARBA" id="ARBA00023136"/>
    </source>
</evidence>
<keyword evidence="2" id="KW-1003">Cell membrane</keyword>
<feature type="transmembrane region" description="Helical" evidence="9">
    <location>
        <begin position="255"/>
        <end position="273"/>
    </location>
</feature>
<keyword evidence="8 9" id="KW-0472">Membrane</keyword>
<feature type="transmembrane region" description="Helical" evidence="9">
    <location>
        <begin position="70"/>
        <end position="88"/>
    </location>
</feature>
<evidence type="ECO:0000256" key="5">
    <source>
        <dbReference type="ARBA" id="ARBA00022692"/>
    </source>
</evidence>
<evidence type="ECO:0000256" key="6">
    <source>
        <dbReference type="ARBA" id="ARBA00022847"/>
    </source>
</evidence>
<feature type="transmembrane region" description="Helical" evidence="9">
    <location>
        <begin position="95"/>
        <end position="115"/>
    </location>
</feature>
<dbReference type="EMBL" id="AP025292">
    <property type="protein sequence ID" value="BDC99720.1"/>
    <property type="molecule type" value="Genomic_DNA"/>
</dbReference>
<organism evidence="10 11">
    <name type="scientific">Persicobacter psychrovividus</name>
    <dbReference type="NCBI Taxonomy" id="387638"/>
    <lineage>
        <taxon>Bacteria</taxon>
        <taxon>Pseudomonadati</taxon>
        <taxon>Bacteroidota</taxon>
        <taxon>Cytophagia</taxon>
        <taxon>Cytophagales</taxon>
        <taxon>Persicobacteraceae</taxon>
        <taxon>Persicobacter</taxon>
    </lineage>
</organism>
<evidence type="ECO:0000256" key="2">
    <source>
        <dbReference type="ARBA" id="ARBA00022475"/>
    </source>
</evidence>
<proteinExistence type="predicted"/>